<evidence type="ECO:0000256" key="2">
    <source>
        <dbReference type="ARBA" id="ARBA00008017"/>
    </source>
</evidence>
<keyword evidence="3" id="KW-1003">Cell membrane</keyword>
<dbReference type="InterPro" id="IPR049142">
    <property type="entry name" value="MS_channel_1st"/>
</dbReference>
<proteinExistence type="inferred from homology"/>
<dbReference type="SUPFAM" id="SSF50182">
    <property type="entry name" value="Sm-like ribonucleoproteins"/>
    <property type="match status" value="1"/>
</dbReference>
<feature type="domain" description="Mechanosensitive ion channel MscS" evidence="8">
    <location>
        <begin position="105"/>
        <end position="169"/>
    </location>
</feature>
<dbReference type="InterPro" id="IPR006685">
    <property type="entry name" value="MscS_channel_2nd"/>
</dbReference>
<feature type="domain" description="Mechanosensitive ion channel MscS C-terminal" evidence="9">
    <location>
        <begin position="178"/>
        <end position="261"/>
    </location>
</feature>
<sequence>MLDIDRLFVQVQDFVLFYGLKFIIALFILMIGLYLVNRITTWAYDLMTRKDVDPSLRPFLRNVLKVVLLVLLIMVVIGQVGLQITSFLALLGSAGLAVGLALQGSLANFAGGVLLLTIKPFRVGDFIEAQGQKGTVFIINIFNTVITTEDNKTIYLPNGPLASAVIVNYDVEQTRRLELSLTVEATVPLAKVREEILKVVATDERVLLSPEPSVGVEKLSAQAVTLFVRVWVQRERGTFRSGAYEDLTEKIKDAFEKAGIALK</sequence>
<evidence type="ECO:0000256" key="1">
    <source>
        <dbReference type="ARBA" id="ARBA00004651"/>
    </source>
</evidence>
<evidence type="ECO:0000256" key="6">
    <source>
        <dbReference type="ARBA" id="ARBA00023136"/>
    </source>
</evidence>
<feature type="transmembrane region" description="Helical" evidence="7">
    <location>
        <begin position="66"/>
        <end position="90"/>
    </location>
</feature>
<dbReference type="InterPro" id="IPR045275">
    <property type="entry name" value="MscS_archaea/bacteria_type"/>
</dbReference>
<reference evidence="11 12" key="1">
    <citation type="submission" date="2020-08" db="EMBL/GenBank/DDBJ databases">
        <title>Genomic Encyclopedia of Type Strains, Phase IV (KMG-IV): sequencing the most valuable type-strain genomes for metagenomic binning, comparative biology and taxonomic classification.</title>
        <authorList>
            <person name="Goeker M."/>
        </authorList>
    </citation>
    <scope>NUCLEOTIDE SEQUENCE [LARGE SCALE GENOMIC DNA]</scope>
    <source>
        <strain evidence="11 12">DSM 29854</strain>
    </source>
</reference>
<accession>A0A839GA44</accession>
<dbReference type="RefSeq" id="WP_066838429.1">
    <property type="nucleotide sequence ID" value="NZ_JACJIQ010000001.1"/>
</dbReference>
<evidence type="ECO:0000259" key="10">
    <source>
        <dbReference type="Pfam" id="PF21088"/>
    </source>
</evidence>
<name>A0A839GA44_9BACT</name>
<feature type="transmembrane region" description="Helical" evidence="7">
    <location>
        <begin position="96"/>
        <end position="118"/>
    </location>
</feature>
<comment type="subcellular location">
    <subcellularLocation>
        <location evidence="1">Cell membrane</location>
        <topology evidence="1">Multi-pass membrane protein</topology>
    </subcellularLocation>
</comment>
<dbReference type="GO" id="GO:0008381">
    <property type="term" value="F:mechanosensitive monoatomic ion channel activity"/>
    <property type="evidence" value="ECO:0007669"/>
    <property type="project" value="InterPro"/>
</dbReference>
<evidence type="ECO:0000313" key="11">
    <source>
        <dbReference type="EMBL" id="MBA9075802.1"/>
    </source>
</evidence>
<dbReference type="Pfam" id="PF21082">
    <property type="entry name" value="MS_channel_3rd"/>
    <property type="match status" value="1"/>
</dbReference>
<dbReference type="InterPro" id="IPR006686">
    <property type="entry name" value="MscS_channel_CS"/>
</dbReference>
<keyword evidence="12" id="KW-1185">Reference proteome</keyword>
<dbReference type="Pfam" id="PF21088">
    <property type="entry name" value="MS_channel_1st"/>
    <property type="match status" value="1"/>
</dbReference>
<dbReference type="PANTHER" id="PTHR30221">
    <property type="entry name" value="SMALL-CONDUCTANCE MECHANOSENSITIVE CHANNEL"/>
    <property type="match status" value="1"/>
</dbReference>
<dbReference type="Pfam" id="PF00924">
    <property type="entry name" value="MS_channel_2nd"/>
    <property type="match status" value="1"/>
</dbReference>
<dbReference type="Gene3D" id="3.30.70.100">
    <property type="match status" value="1"/>
</dbReference>
<comment type="similarity">
    <text evidence="2">Belongs to the MscS (TC 1.A.23) family.</text>
</comment>
<comment type="caution">
    <text evidence="11">The sequence shown here is derived from an EMBL/GenBank/DDBJ whole genome shotgun (WGS) entry which is preliminary data.</text>
</comment>
<evidence type="ECO:0000259" key="8">
    <source>
        <dbReference type="Pfam" id="PF00924"/>
    </source>
</evidence>
<dbReference type="InterPro" id="IPR049278">
    <property type="entry name" value="MS_channel_C"/>
</dbReference>
<dbReference type="GO" id="GO:0005886">
    <property type="term" value="C:plasma membrane"/>
    <property type="evidence" value="ECO:0007669"/>
    <property type="project" value="UniProtKB-SubCell"/>
</dbReference>
<dbReference type="InterPro" id="IPR010920">
    <property type="entry name" value="LSM_dom_sf"/>
</dbReference>
<dbReference type="Proteomes" id="UP000563094">
    <property type="component" value="Unassembled WGS sequence"/>
</dbReference>
<gene>
    <name evidence="11" type="ORF">FHS90_000499</name>
</gene>
<evidence type="ECO:0000259" key="9">
    <source>
        <dbReference type="Pfam" id="PF21082"/>
    </source>
</evidence>
<evidence type="ECO:0000256" key="3">
    <source>
        <dbReference type="ARBA" id="ARBA00022475"/>
    </source>
</evidence>
<feature type="transmembrane region" description="Helical" evidence="7">
    <location>
        <begin position="15"/>
        <end position="36"/>
    </location>
</feature>
<dbReference type="InterPro" id="IPR011014">
    <property type="entry name" value="MscS_channel_TM-2"/>
</dbReference>
<feature type="domain" description="Mechanosensitive ion channel transmembrane helices 2/3" evidence="10">
    <location>
        <begin position="62"/>
        <end position="103"/>
    </location>
</feature>
<dbReference type="Gene3D" id="1.10.287.1260">
    <property type="match status" value="1"/>
</dbReference>
<dbReference type="AlphaFoldDB" id="A0A839GA44"/>
<dbReference type="InterPro" id="IPR011066">
    <property type="entry name" value="MscS_channel_C_sf"/>
</dbReference>
<keyword evidence="5 7" id="KW-1133">Transmembrane helix</keyword>
<evidence type="ECO:0000313" key="12">
    <source>
        <dbReference type="Proteomes" id="UP000563094"/>
    </source>
</evidence>
<evidence type="ECO:0000256" key="5">
    <source>
        <dbReference type="ARBA" id="ARBA00022989"/>
    </source>
</evidence>
<protein>
    <submittedName>
        <fullName evidence="11">Small conductance mechanosensitive channel</fullName>
    </submittedName>
</protein>
<keyword evidence="4 7" id="KW-0812">Transmembrane</keyword>
<dbReference type="Gene3D" id="2.30.30.60">
    <property type="match status" value="1"/>
</dbReference>
<dbReference type="EMBL" id="JACJIQ010000001">
    <property type="protein sequence ID" value="MBA9075802.1"/>
    <property type="molecule type" value="Genomic_DNA"/>
</dbReference>
<dbReference type="InterPro" id="IPR023408">
    <property type="entry name" value="MscS_beta-dom_sf"/>
</dbReference>
<dbReference type="SUPFAM" id="SSF82689">
    <property type="entry name" value="Mechanosensitive channel protein MscS (YggB), C-terminal domain"/>
    <property type="match status" value="1"/>
</dbReference>
<dbReference type="SUPFAM" id="SSF82861">
    <property type="entry name" value="Mechanosensitive channel protein MscS (YggB), transmembrane region"/>
    <property type="match status" value="1"/>
</dbReference>
<organism evidence="11 12">
    <name type="scientific">Rufibacter quisquiliarum</name>
    <dbReference type="NCBI Taxonomy" id="1549639"/>
    <lineage>
        <taxon>Bacteria</taxon>
        <taxon>Pseudomonadati</taxon>
        <taxon>Bacteroidota</taxon>
        <taxon>Cytophagia</taxon>
        <taxon>Cytophagales</taxon>
        <taxon>Hymenobacteraceae</taxon>
        <taxon>Rufibacter</taxon>
    </lineage>
</organism>
<evidence type="ECO:0000256" key="4">
    <source>
        <dbReference type="ARBA" id="ARBA00022692"/>
    </source>
</evidence>
<dbReference type="PANTHER" id="PTHR30221:SF1">
    <property type="entry name" value="SMALL-CONDUCTANCE MECHANOSENSITIVE CHANNEL"/>
    <property type="match status" value="1"/>
</dbReference>
<dbReference type="PROSITE" id="PS01246">
    <property type="entry name" value="UPF0003"/>
    <property type="match status" value="1"/>
</dbReference>
<evidence type="ECO:0000256" key="7">
    <source>
        <dbReference type="SAM" id="Phobius"/>
    </source>
</evidence>
<keyword evidence="6 7" id="KW-0472">Membrane</keyword>